<comment type="caution">
    <text evidence="1">The sequence shown here is derived from an EMBL/GenBank/DDBJ whole genome shotgun (WGS) entry which is preliminary data.</text>
</comment>
<evidence type="ECO:0000313" key="1">
    <source>
        <dbReference type="EMBL" id="KAJ3558390.1"/>
    </source>
</evidence>
<name>A0ACC1TD40_9APHY</name>
<organism evidence="1 2">
    <name type="scientific">Phlebia brevispora</name>
    <dbReference type="NCBI Taxonomy" id="194682"/>
    <lineage>
        <taxon>Eukaryota</taxon>
        <taxon>Fungi</taxon>
        <taxon>Dikarya</taxon>
        <taxon>Basidiomycota</taxon>
        <taxon>Agaricomycotina</taxon>
        <taxon>Agaricomycetes</taxon>
        <taxon>Polyporales</taxon>
        <taxon>Meruliaceae</taxon>
        <taxon>Phlebia</taxon>
    </lineage>
</organism>
<sequence length="557" mass="63266">MSSAQDLEALALACSSQSQPVEEVQTLTDLDSRRKHNASVPISQLPAENLLQIFEECSFTILLFSQKRSGSDTLRGDHRDSQIILSQVCHHWRAIVITTPTLWKDFYINECKPVEVVDALLRRSGVVPFCAEVDIVPAVNSAEVLTRVFEDLPRMAALDVNMRDLIVPWPEHPAVSCQILGLQNYDEVIHSLDANMASFARTLDRKLPALKRLGLLGHRFDFTNWALPSTLVFLSVRNDSSPHTSSFNDILLALRNLPRIETLMLHHVLPLHAIKAPSTALEPVALPLLQALVLHGYIEASLDLLRYLRLPSGLIPDLQLYASRYGDFIDHTPFTQLVPVNLHLRTLAVVFREQEVHQQHGFFLSAWTELLPLEDIPSRSVQSDVRFSLVVDSDASLHDGVLTLEDLLLNLPIARTHMLYVTCEYIAEQRFSPLSAFNRMKDLHTLWFVGPGAHTGLERSSCLTWLFDEDEDDYEEVCFPRLRRLYLESIVFGGMFQPFLKALRRRQGKARIRELVLRDCYDLSSGDVDTLREHIRVDWDSKVCIIDSGPEDWDQAV</sequence>
<dbReference type="EMBL" id="JANHOG010000092">
    <property type="protein sequence ID" value="KAJ3558390.1"/>
    <property type="molecule type" value="Genomic_DNA"/>
</dbReference>
<gene>
    <name evidence="1" type="ORF">NM688_g953</name>
</gene>
<evidence type="ECO:0000313" key="2">
    <source>
        <dbReference type="Proteomes" id="UP001148662"/>
    </source>
</evidence>
<accession>A0ACC1TD40</accession>
<keyword evidence="2" id="KW-1185">Reference proteome</keyword>
<protein>
    <submittedName>
        <fullName evidence="1">Uncharacterized protein</fullName>
    </submittedName>
</protein>
<dbReference type="Proteomes" id="UP001148662">
    <property type="component" value="Unassembled WGS sequence"/>
</dbReference>
<proteinExistence type="predicted"/>
<reference evidence="1" key="1">
    <citation type="submission" date="2022-07" db="EMBL/GenBank/DDBJ databases">
        <title>Genome Sequence of Phlebia brevispora.</title>
        <authorList>
            <person name="Buettner E."/>
        </authorList>
    </citation>
    <scope>NUCLEOTIDE SEQUENCE</scope>
    <source>
        <strain evidence="1">MPL23</strain>
    </source>
</reference>